<proteinExistence type="predicted"/>
<dbReference type="InterPro" id="IPR050445">
    <property type="entry name" value="Bact_polysacc_biosynth/exp"/>
</dbReference>
<dbReference type="Proteomes" id="UP000319004">
    <property type="component" value="Chromosome"/>
</dbReference>
<feature type="transmembrane region" description="Helical" evidence="3">
    <location>
        <begin position="37"/>
        <end position="59"/>
    </location>
</feature>
<dbReference type="PANTHER" id="PTHR32309:SF31">
    <property type="entry name" value="CAPSULAR EXOPOLYSACCHARIDE FAMILY"/>
    <property type="match status" value="1"/>
</dbReference>
<feature type="region of interest" description="Disordered" evidence="2">
    <location>
        <begin position="748"/>
        <end position="774"/>
    </location>
</feature>
<dbReference type="EMBL" id="CP037423">
    <property type="protein sequence ID" value="QDV40937.1"/>
    <property type="molecule type" value="Genomic_DNA"/>
</dbReference>
<feature type="coiled-coil region" evidence="1">
    <location>
        <begin position="309"/>
        <end position="370"/>
    </location>
</feature>
<feature type="compositionally biased region" description="Polar residues" evidence="2">
    <location>
        <begin position="757"/>
        <end position="766"/>
    </location>
</feature>
<dbReference type="GO" id="GO:0016301">
    <property type="term" value="F:kinase activity"/>
    <property type="evidence" value="ECO:0007669"/>
    <property type="project" value="UniProtKB-KW"/>
</dbReference>
<evidence type="ECO:0000313" key="4">
    <source>
        <dbReference type="EMBL" id="QDV40937.1"/>
    </source>
</evidence>
<dbReference type="Gene3D" id="3.40.50.300">
    <property type="entry name" value="P-loop containing nucleotide triphosphate hydrolases"/>
    <property type="match status" value="1"/>
</dbReference>
<dbReference type="KEGG" id="snep:Enr13x_07750"/>
<gene>
    <name evidence="4" type="ORF">Enr13x_07750</name>
</gene>
<sequence>MTASGGQAPTMAPAIGASFHRGIPEFSDLMLACRHHAALTFVVGSVFAATLAMAAWAWIRPNYHAEALVRVREKQNVVFAPQTSRAEDIAFFRSQAALVRSHQVLSAAFDDDEVQQLTDVIPDGNRVEWLDGLLRVETQSGSEVISITVHHETPLVAQAFCNAITRAYLDEITHRISSDRKLREAQLEQAVVAADMQLDKLWEDLNSVARSVGSDSAESLTIRDELQFQSYRDYAQQLQAAQLRGSQLQSQLDELQASHGEQPTVSDDVVEKLLRQNREVSTGRKQLMGLELQCQQMEKIAASADSPQMRRLTDQRDRFAEELEQLIQRTRADISETLLIQAQSEHQQLFAKLKQQIELNRSEKEFLRERLTELNSVVARAAPKTAVPLDMSRHAVDRQSRLADGLWKTLQEFRIEGQSQPRVALQSLATLPTQANHSRQLRAAAASGAGGWMLIMFAVGYLEWRDCRVRSPRDLVSRSRFPVFGTNSYAATQSKFGFGLRQKQMSGGVREAVARVFLRNQDAADSVTLMVTSCVANEPRQLVSQEMAVLLGSFHRRVLLIDCDTDRGQLSHALGASRSRGIRQLPVGNQAPAVETIAEVLVATNQTEVDFMPIGTIDDDQTWIDPRTLRHVIGVLRPRYDAIVVNGPSLMGSAEGALLAEEVDSSVFAVFVDDSRWNQLVLCEESARQSGITLSGSIVYSGTGKSGLRLDPDRSTTAATSSPASDDTENETALRLEIDALQDELRRVRTDGESQAAPPNSDSMATQIEDVTPS</sequence>
<reference evidence="4 5" key="1">
    <citation type="submission" date="2019-03" db="EMBL/GenBank/DDBJ databases">
        <title>Deep-cultivation of Planctomycetes and their phenomic and genomic characterization uncovers novel biology.</title>
        <authorList>
            <person name="Wiegand S."/>
            <person name="Jogler M."/>
            <person name="Boedeker C."/>
            <person name="Pinto D."/>
            <person name="Vollmers J."/>
            <person name="Rivas-Marin E."/>
            <person name="Kohn T."/>
            <person name="Peeters S.H."/>
            <person name="Heuer A."/>
            <person name="Rast P."/>
            <person name="Oberbeckmann S."/>
            <person name="Bunk B."/>
            <person name="Jeske O."/>
            <person name="Meyerdierks A."/>
            <person name="Storesund J.E."/>
            <person name="Kallscheuer N."/>
            <person name="Luecker S."/>
            <person name="Lage O.M."/>
            <person name="Pohl T."/>
            <person name="Merkel B.J."/>
            <person name="Hornburger P."/>
            <person name="Mueller R.-W."/>
            <person name="Bruemmer F."/>
            <person name="Labrenz M."/>
            <person name="Spormann A.M."/>
            <person name="Op den Camp H."/>
            <person name="Overmann J."/>
            <person name="Amann R."/>
            <person name="Jetten M.S.M."/>
            <person name="Mascher T."/>
            <person name="Medema M.H."/>
            <person name="Devos D.P."/>
            <person name="Kaster A.-K."/>
            <person name="Ovreas L."/>
            <person name="Rohde M."/>
            <person name="Galperin M.Y."/>
            <person name="Jogler C."/>
        </authorList>
    </citation>
    <scope>NUCLEOTIDE SEQUENCE [LARGE SCALE GENOMIC DNA]</scope>
    <source>
        <strain evidence="4 5">Enr13</strain>
    </source>
</reference>
<keyword evidence="4" id="KW-0808">Transferase</keyword>
<organism evidence="4 5">
    <name type="scientific">Stieleria neptunia</name>
    <dbReference type="NCBI Taxonomy" id="2527979"/>
    <lineage>
        <taxon>Bacteria</taxon>
        <taxon>Pseudomonadati</taxon>
        <taxon>Planctomycetota</taxon>
        <taxon>Planctomycetia</taxon>
        <taxon>Pirellulales</taxon>
        <taxon>Pirellulaceae</taxon>
        <taxon>Stieleria</taxon>
    </lineage>
</organism>
<dbReference type="InterPro" id="IPR027417">
    <property type="entry name" value="P-loop_NTPase"/>
</dbReference>
<keyword evidence="4" id="KW-0418">Kinase</keyword>
<keyword evidence="3" id="KW-1133">Transmembrane helix</keyword>
<protein>
    <submittedName>
        <fullName evidence="4">Tyrosine kinase</fullName>
    </submittedName>
</protein>
<keyword evidence="3" id="KW-0472">Membrane</keyword>
<dbReference type="SUPFAM" id="SSF52540">
    <property type="entry name" value="P-loop containing nucleoside triphosphate hydrolases"/>
    <property type="match status" value="1"/>
</dbReference>
<feature type="compositionally biased region" description="Low complexity" evidence="2">
    <location>
        <begin position="715"/>
        <end position="725"/>
    </location>
</feature>
<accession>A0A518HJA7</accession>
<keyword evidence="3" id="KW-0812">Transmembrane</keyword>
<name>A0A518HJA7_9BACT</name>
<evidence type="ECO:0000256" key="1">
    <source>
        <dbReference type="SAM" id="Coils"/>
    </source>
</evidence>
<dbReference type="PANTHER" id="PTHR32309">
    <property type="entry name" value="TYROSINE-PROTEIN KINASE"/>
    <property type="match status" value="1"/>
</dbReference>
<feature type="region of interest" description="Disordered" evidence="2">
    <location>
        <begin position="705"/>
        <end position="731"/>
    </location>
</feature>
<keyword evidence="5" id="KW-1185">Reference proteome</keyword>
<evidence type="ECO:0000256" key="2">
    <source>
        <dbReference type="SAM" id="MobiDB-lite"/>
    </source>
</evidence>
<evidence type="ECO:0000256" key="3">
    <source>
        <dbReference type="SAM" id="Phobius"/>
    </source>
</evidence>
<evidence type="ECO:0000313" key="5">
    <source>
        <dbReference type="Proteomes" id="UP000319004"/>
    </source>
</evidence>
<keyword evidence="1" id="KW-0175">Coiled coil</keyword>
<dbReference type="AlphaFoldDB" id="A0A518HJA7"/>